<keyword evidence="3" id="KW-1185">Reference proteome</keyword>
<accession>A0ABP7T0Z3</accession>
<sequence>MRFWRIATTAWGLDKSCDGARLYGGRWNPVGVPVMYAGTTIELCALEKFVHLSGVTAPAMVLVAIDVPDEATMFTPDLAALPSDWADLPTPASAQQVGRLWLASPDAFVMLAPSAIIPESRIAVINAAHPAYADVTLKVIRDFTFDRRMMAAR</sequence>
<dbReference type="RefSeq" id="WP_344762584.1">
    <property type="nucleotide sequence ID" value="NZ_BAAAZE010000007.1"/>
</dbReference>
<dbReference type="Pfam" id="PF08808">
    <property type="entry name" value="RES"/>
    <property type="match status" value="1"/>
</dbReference>
<proteinExistence type="predicted"/>
<gene>
    <name evidence="2" type="ORF">GCM10022212_14290</name>
</gene>
<evidence type="ECO:0000313" key="2">
    <source>
        <dbReference type="EMBL" id="GAA4019259.1"/>
    </source>
</evidence>
<feature type="domain" description="RES" evidence="1">
    <location>
        <begin position="14"/>
        <end position="139"/>
    </location>
</feature>
<organism evidence="2 3">
    <name type="scientific">Actimicrobium antarcticum</name>
    <dbReference type="NCBI Taxonomy" id="1051899"/>
    <lineage>
        <taxon>Bacteria</taxon>
        <taxon>Pseudomonadati</taxon>
        <taxon>Pseudomonadota</taxon>
        <taxon>Betaproteobacteria</taxon>
        <taxon>Burkholderiales</taxon>
        <taxon>Oxalobacteraceae</taxon>
        <taxon>Actimicrobium</taxon>
    </lineage>
</organism>
<evidence type="ECO:0000313" key="3">
    <source>
        <dbReference type="Proteomes" id="UP001501353"/>
    </source>
</evidence>
<dbReference type="Proteomes" id="UP001501353">
    <property type="component" value="Unassembled WGS sequence"/>
</dbReference>
<reference evidence="3" key="1">
    <citation type="journal article" date="2019" name="Int. J. Syst. Evol. Microbiol.">
        <title>The Global Catalogue of Microorganisms (GCM) 10K type strain sequencing project: providing services to taxonomists for standard genome sequencing and annotation.</title>
        <authorList>
            <consortium name="The Broad Institute Genomics Platform"/>
            <consortium name="The Broad Institute Genome Sequencing Center for Infectious Disease"/>
            <person name="Wu L."/>
            <person name="Ma J."/>
        </authorList>
    </citation>
    <scope>NUCLEOTIDE SEQUENCE [LARGE SCALE GENOMIC DNA]</scope>
    <source>
        <strain evidence="3">JCM 16673</strain>
    </source>
</reference>
<comment type="caution">
    <text evidence="2">The sequence shown here is derived from an EMBL/GenBank/DDBJ whole genome shotgun (WGS) entry which is preliminary data.</text>
</comment>
<protein>
    <submittedName>
        <fullName evidence="2">RES family NAD+ phosphorylase</fullName>
    </submittedName>
</protein>
<evidence type="ECO:0000259" key="1">
    <source>
        <dbReference type="SMART" id="SM00953"/>
    </source>
</evidence>
<dbReference type="EMBL" id="BAAAZE010000007">
    <property type="protein sequence ID" value="GAA4019259.1"/>
    <property type="molecule type" value="Genomic_DNA"/>
</dbReference>
<name>A0ABP7T0Z3_9BURK</name>
<dbReference type="SMART" id="SM00953">
    <property type="entry name" value="RES"/>
    <property type="match status" value="1"/>
</dbReference>
<dbReference type="InterPro" id="IPR014914">
    <property type="entry name" value="RES_dom"/>
</dbReference>